<keyword evidence="4" id="KW-1185">Reference proteome</keyword>
<feature type="coiled-coil region" evidence="1">
    <location>
        <begin position="87"/>
        <end position="184"/>
    </location>
</feature>
<reference evidence="3 4" key="1">
    <citation type="submission" date="2024-09" db="EMBL/GenBank/DDBJ databases">
        <title>Chromosome-scale assembly of Riccia fluitans.</title>
        <authorList>
            <person name="Paukszto L."/>
            <person name="Sawicki J."/>
            <person name="Karawczyk K."/>
            <person name="Piernik-Szablinska J."/>
            <person name="Szczecinska M."/>
            <person name="Mazdziarz M."/>
        </authorList>
    </citation>
    <scope>NUCLEOTIDE SEQUENCE [LARGE SCALE GENOMIC DNA]</scope>
    <source>
        <strain evidence="3">Rf_01</strain>
        <tissue evidence="3">Aerial parts of the thallus</tissue>
    </source>
</reference>
<evidence type="ECO:0000256" key="1">
    <source>
        <dbReference type="SAM" id="Coils"/>
    </source>
</evidence>
<evidence type="ECO:0000313" key="3">
    <source>
        <dbReference type="EMBL" id="KAL2620321.1"/>
    </source>
</evidence>
<dbReference type="AlphaFoldDB" id="A0ABD1Y0P4"/>
<keyword evidence="1" id="KW-0175">Coiled coil</keyword>
<proteinExistence type="predicted"/>
<comment type="caution">
    <text evidence="3">The sequence shown here is derived from an EMBL/GenBank/DDBJ whole genome shotgun (WGS) entry which is preliminary data.</text>
</comment>
<protein>
    <submittedName>
        <fullName evidence="3">Uncharacterized protein</fullName>
    </submittedName>
</protein>
<sequence>MDARVKSAKTDAARAREHASNVMDEWRNSNQVWRSSLDSVQAKVDSQRDDLKALRAKYHLLTTSEEPTAWDLVECLVLQNSITDIQAEEAKKRVHERDERLRQAQDDLRQTTKELAKARTDWEKQTRALQEELHKVRNDVVQREEETGRWIRNEEKMAEFVREIARLREELLAKDAKLRDLQKTLREQPGEVQSEQLESARKEFHDVEQCFALVESPDLSDTSLPSFSPILVETLRKTLDAEFDLMRQL</sequence>
<dbReference type="EMBL" id="JBHFFA010000006">
    <property type="protein sequence ID" value="KAL2620321.1"/>
    <property type="molecule type" value="Genomic_DNA"/>
</dbReference>
<evidence type="ECO:0000313" key="4">
    <source>
        <dbReference type="Proteomes" id="UP001605036"/>
    </source>
</evidence>
<feature type="region of interest" description="Disordered" evidence="2">
    <location>
        <begin position="1"/>
        <end position="23"/>
    </location>
</feature>
<evidence type="ECO:0000256" key="2">
    <source>
        <dbReference type="SAM" id="MobiDB-lite"/>
    </source>
</evidence>
<name>A0ABD1Y0P4_9MARC</name>
<dbReference type="Proteomes" id="UP001605036">
    <property type="component" value="Unassembled WGS sequence"/>
</dbReference>
<organism evidence="3 4">
    <name type="scientific">Riccia fluitans</name>
    <dbReference type="NCBI Taxonomy" id="41844"/>
    <lineage>
        <taxon>Eukaryota</taxon>
        <taxon>Viridiplantae</taxon>
        <taxon>Streptophyta</taxon>
        <taxon>Embryophyta</taxon>
        <taxon>Marchantiophyta</taxon>
        <taxon>Marchantiopsida</taxon>
        <taxon>Marchantiidae</taxon>
        <taxon>Marchantiales</taxon>
        <taxon>Ricciaceae</taxon>
        <taxon>Riccia</taxon>
    </lineage>
</organism>
<gene>
    <name evidence="3" type="ORF">R1flu_000526</name>
</gene>
<accession>A0ABD1Y0P4</accession>